<proteinExistence type="predicted"/>
<dbReference type="GO" id="GO:0004040">
    <property type="term" value="F:amidase activity"/>
    <property type="evidence" value="ECO:0007669"/>
    <property type="project" value="InterPro"/>
</dbReference>
<feature type="domain" description="SLH" evidence="3">
    <location>
        <begin position="93"/>
        <end position="156"/>
    </location>
</feature>
<dbReference type="Pfam" id="PF00395">
    <property type="entry name" value="SLH"/>
    <property type="match status" value="3"/>
</dbReference>
<dbReference type="Gene3D" id="1.10.530.10">
    <property type="match status" value="1"/>
</dbReference>
<dbReference type="InterPro" id="IPR001119">
    <property type="entry name" value="SLH_dom"/>
</dbReference>
<feature type="domain" description="SLH" evidence="3">
    <location>
        <begin position="21"/>
        <end position="84"/>
    </location>
</feature>
<accession>A0A7S8CCW5</accession>
<dbReference type="Pfam" id="PF01832">
    <property type="entry name" value="Glucosaminidase"/>
    <property type="match status" value="1"/>
</dbReference>
<dbReference type="InterPro" id="IPR002901">
    <property type="entry name" value="MGlyc_endo_b_GlcNAc-like_dom"/>
</dbReference>
<protein>
    <submittedName>
        <fullName evidence="4">S-layer protein</fullName>
    </submittedName>
</protein>
<dbReference type="PANTHER" id="PTHR43308:SF5">
    <property type="entry name" value="S-LAYER PROTEIN _ PEPTIDOGLYCAN ENDO-BETA-N-ACETYLGLUCOSAMINIDASE"/>
    <property type="match status" value="1"/>
</dbReference>
<feature type="signal peptide" evidence="2">
    <location>
        <begin position="1"/>
        <end position="24"/>
    </location>
</feature>
<keyword evidence="5" id="KW-1185">Reference proteome</keyword>
<evidence type="ECO:0000259" key="3">
    <source>
        <dbReference type="PROSITE" id="PS51272"/>
    </source>
</evidence>
<keyword evidence="1 2" id="KW-0732">Signal</keyword>
<sequence length="646" mass="72521">MKRLFSLILSLLLLSSVFSTNVSANSADIEGHYFETQLRELIVKDIMTGYEDGTYRPNNNVTRAEFASFIIRVLDLYSVKSAEFPGVSIAEVKESRYNDVTSDKWYYSSVEKASSLGIVNGYDGGVFKPNNVITREEMAAMVINTLNTRGVLSRPSETIFTDDHLIGKWALDSVKRLVYLGVMSGKSGNKFVPKAPTTRGETAAVLSRSISLLSPLKGLEYKVAVLDEDGNPYVLREFTNFNDAQRSAVDNQVIMQNNRIVYMKSGFAIPNGIGLAVIYPTENLSGTSITYIEAGIEMKYLAATENVVKVSIGTTVGYVDIRYVNLLPFELIKNRSYYENRNGNLVHLIFNHLTQKYGSTSTIGKAPAFLKENEKYYSWDTVNYYSTTGILVGREYQYFQHLPLHTKSAYTAEELDTYLRVAYPEAFKARYEISPLVGIGKYLKDVENKYEINALYLMAHAIHESEWGTSQIATEKKNLFGSNARDGSAYEDAFSFPSFKESIEYTANSVSARYHDAKGIYYHGSVLGNKQIGMNMKYASDPFWGEKISAHMYRADVLLGKKDIGKYKLLLSNESGLRVRNNYGTTNTDTLYQMQLIGTPMIYKAQATKDGALWYNVVSDLKTNRDGYVYGNGSFGQYVLEIPVAK</sequence>
<evidence type="ECO:0000256" key="2">
    <source>
        <dbReference type="SAM" id="SignalP"/>
    </source>
</evidence>
<feature type="chain" id="PRO_5032965303" evidence="2">
    <location>
        <begin position="25"/>
        <end position="646"/>
    </location>
</feature>
<dbReference type="RefSeq" id="WP_239672200.1">
    <property type="nucleotide sequence ID" value="NZ_CP049742.1"/>
</dbReference>
<gene>
    <name evidence="4" type="ORF">G8O30_11510</name>
</gene>
<dbReference type="EMBL" id="CP049742">
    <property type="protein sequence ID" value="QPC47531.1"/>
    <property type="molecule type" value="Genomic_DNA"/>
</dbReference>
<dbReference type="KEGG" id="mcui:G8O30_11510"/>
<feature type="domain" description="SLH" evidence="3">
    <location>
        <begin position="157"/>
        <end position="220"/>
    </location>
</feature>
<evidence type="ECO:0000256" key="1">
    <source>
        <dbReference type="ARBA" id="ARBA00022729"/>
    </source>
</evidence>
<evidence type="ECO:0000313" key="5">
    <source>
        <dbReference type="Proteomes" id="UP000593626"/>
    </source>
</evidence>
<reference evidence="4 5" key="1">
    <citation type="submission" date="2019-07" db="EMBL/GenBank/DDBJ databases">
        <title>Genome sequence of 2 isolates from Red Sea Mangroves.</title>
        <authorList>
            <person name="Sefrji F."/>
            <person name="Michoud G."/>
            <person name="Merlino G."/>
            <person name="Daffonchio D."/>
        </authorList>
    </citation>
    <scope>NUCLEOTIDE SEQUENCE [LARGE SCALE GENOMIC DNA]</scope>
    <source>
        <strain evidence="4 5">R1DC41</strain>
    </source>
</reference>
<evidence type="ECO:0000313" key="4">
    <source>
        <dbReference type="EMBL" id="QPC47531.1"/>
    </source>
</evidence>
<dbReference type="Proteomes" id="UP000593626">
    <property type="component" value="Chromosome"/>
</dbReference>
<dbReference type="SMART" id="SM00047">
    <property type="entry name" value="LYZ2"/>
    <property type="match status" value="1"/>
</dbReference>
<dbReference type="InterPro" id="IPR051465">
    <property type="entry name" value="Cell_Envelope_Struct_Comp"/>
</dbReference>
<dbReference type="PROSITE" id="PS51272">
    <property type="entry name" value="SLH"/>
    <property type="match status" value="3"/>
</dbReference>
<dbReference type="PANTHER" id="PTHR43308">
    <property type="entry name" value="OUTER MEMBRANE PROTEIN ALPHA-RELATED"/>
    <property type="match status" value="1"/>
</dbReference>
<name>A0A7S8CCW5_9BACI</name>
<organism evidence="4 5">
    <name type="scientific">Mangrovibacillus cuniculi</name>
    <dbReference type="NCBI Taxonomy" id="2593652"/>
    <lineage>
        <taxon>Bacteria</taxon>
        <taxon>Bacillati</taxon>
        <taxon>Bacillota</taxon>
        <taxon>Bacilli</taxon>
        <taxon>Bacillales</taxon>
        <taxon>Bacillaceae</taxon>
        <taxon>Mangrovibacillus</taxon>
    </lineage>
</organism>
<dbReference type="AlphaFoldDB" id="A0A7S8CCW5"/>